<reference evidence="4 5" key="1">
    <citation type="submission" date="2024-03" db="EMBL/GenBank/DDBJ databases">
        <title>Human intestinal bacterial collection.</title>
        <authorList>
            <person name="Pauvert C."/>
            <person name="Hitch T.C.A."/>
            <person name="Clavel T."/>
        </authorList>
    </citation>
    <scope>NUCLEOTIDE SEQUENCE [LARGE SCALE GENOMIC DNA]</scope>
    <source>
        <strain evidence="4 5">CLA-AA-H281</strain>
    </source>
</reference>
<dbReference type="Proteomes" id="UP001465119">
    <property type="component" value="Unassembled WGS sequence"/>
</dbReference>
<comment type="caution">
    <text evidence="4">The sequence shown here is derived from an EMBL/GenBank/DDBJ whole genome shotgun (WGS) entry which is preliminary data.</text>
</comment>
<keyword evidence="2" id="KW-1277">Toxin-antitoxin system</keyword>
<dbReference type="SUPFAM" id="SSF50118">
    <property type="entry name" value="Cell growth inhibitor/plasmid maintenance toxic component"/>
    <property type="match status" value="1"/>
</dbReference>
<dbReference type="EMBL" id="JBBMEN010000005">
    <property type="protein sequence ID" value="MEQ2385482.1"/>
    <property type="molecule type" value="Genomic_DNA"/>
</dbReference>
<dbReference type="RefSeq" id="WP_349186118.1">
    <property type="nucleotide sequence ID" value="NZ_JBBMEN010000005.1"/>
</dbReference>
<evidence type="ECO:0000313" key="4">
    <source>
        <dbReference type="EMBL" id="MEQ2385482.1"/>
    </source>
</evidence>
<feature type="compositionally biased region" description="Basic residues" evidence="3">
    <location>
        <begin position="1"/>
        <end position="16"/>
    </location>
</feature>
<gene>
    <name evidence="4" type="ORF">WMO20_05970</name>
</gene>
<sequence length="198" mass="22594">MNKYINKRGCTKHKSAATHNHSTEKQQESSHTTYDSFPAYNWPTTRIPKQYEIWFAELGNHYGTCVQSGNRPVLILTNDIANRYSQTFTVIPLTSKMKKLDLPTHIVLTEAHCEMLRAERLEDSILLVEQITTIDQSALFGRLCRVISAEKKQEIEQAVARQFDMHSTKKNKQNTDENAVRGSNANYGSNAVHGRKEV</sequence>
<dbReference type="GO" id="GO:0016787">
    <property type="term" value="F:hydrolase activity"/>
    <property type="evidence" value="ECO:0007669"/>
    <property type="project" value="UniProtKB-KW"/>
</dbReference>
<dbReference type="InterPro" id="IPR003477">
    <property type="entry name" value="PemK-like"/>
</dbReference>
<evidence type="ECO:0000313" key="5">
    <source>
        <dbReference type="Proteomes" id="UP001465119"/>
    </source>
</evidence>
<dbReference type="PANTHER" id="PTHR33988">
    <property type="entry name" value="ENDORIBONUCLEASE MAZF-RELATED"/>
    <property type="match status" value="1"/>
</dbReference>
<organism evidence="4 5">
    <name type="scientific">Faecalibacterium intestinale</name>
    <dbReference type="NCBI Taxonomy" id="3133155"/>
    <lineage>
        <taxon>Bacteria</taxon>
        <taxon>Bacillati</taxon>
        <taxon>Bacillota</taxon>
        <taxon>Clostridia</taxon>
        <taxon>Eubacteriales</taxon>
        <taxon>Oscillospiraceae</taxon>
        <taxon>Faecalibacterium</taxon>
    </lineage>
</organism>
<feature type="region of interest" description="Disordered" evidence="3">
    <location>
        <begin position="1"/>
        <end position="34"/>
    </location>
</feature>
<name>A0ABV1C1N2_9FIRM</name>
<dbReference type="PANTHER" id="PTHR33988:SF2">
    <property type="entry name" value="ENDORIBONUCLEASE MAZF"/>
    <property type="match status" value="1"/>
</dbReference>
<accession>A0ABV1C1N2</accession>
<proteinExistence type="inferred from homology"/>
<evidence type="ECO:0000256" key="2">
    <source>
        <dbReference type="ARBA" id="ARBA00022649"/>
    </source>
</evidence>
<feature type="compositionally biased region" description="Basic and acidic residues" evidence="3">
    <location>
        <begin position="166"/>
        <end position="179"/>
    </location>
</feature>
<evidence type="ECO:0000256" key="1">
    <source>
        <dbReference type="ARBA" id="ARBA00007521"/>
    </source>
</evidence>
<comment type="similarity">
    <text evidence="1">Belongs to the PemK/MazF family.</text>
</comment>
<dbReference type="Gene3D" id="2.30.30.110">
    <property type="match status" value="1"/>
</dbReference>
<keyword evidence="4" id="KW-0378">Hydrolase</keyword>
<dbReference type="EC" id="3.1.-.-" evidence="4"/>
<dbReference type="InterPro" id="IPR011067">
    <property type="entry name" value="Plasmid_toxin/cell-grow_inhib"/>
</dbReference>
<protein>
    <submittedName>
        <fullName evidence="4">Type II toxin-antitoxin system PemK/MazF family toxin</fullName>
        <ecNumber evidence="4">3.1.-.-</ecNumber>
    </submittedName>
</protein>
<keyword evidence="5" id="KW-1185">Reference proteome</keyword>
<dbReference type="Pfam" id="PF02452">
    <property type="entry name" value="PemK_toxin"/>
    <property type="match status" value="1"/>
</dbReference>
<evidence type="ECO:0000256" key="3">
    <source>
        <dbReference type="SAM" id="MobiDB-lite"/>
    </source>
</evidence>
<feature type="region of interest" description="Disordered" evidence="3">
    <location>
        <begin position="166"/>
        <end position="198"/>
    </location>
</feature>